<organism evidence="2 3">
    <name type="scientific">Parascedosporium putredinis</name>
    <dbReference type="NCBI Taxonomy" id="1442378"/>
    <lineage>
        <taxon>Eukaryota</taxon>
        <taxon>Fungi</taxon>
        <taxon>Dikarya</taxon>
        <taxon>Ascomycota</taxon>
        <taxon>Pezizomycotina</taxon>
        <taxon>Sordariomycetes</taxon>
        <taxon>Hypocreomycetidae</taxon>
        <taxon>Microascales</taxon>
        <taxon>Microascaceae</taxon>
        <taxon>Parascedosporium</taxon>
    </lineage>
</organism>
<comment type="caution">
    <text evidence="2">The sequence shown here is derived from an EMBL/GenBank/DDBJ whole genome shotgun (WGS) entry which is preliminary data.</text>
</comment>
<keyword evidence="3" id="KW-1185">Reference proteome</keyword>
<gene>
    <name evidence="2" type="ORF">PPNO1_LOCUS3253</name>
</gene>
<sequence>MVLCIATFLSLHPEVVNCAYCGGDAGGGICNGIGPRMIGYQGCPCSTNDGGMPPYYRSKVCPEDFERPTQKCGDPECDDDKFDAGICSAKRFTGEGGIYRHCSCCPRDEELFCEDCGGDDGDAKCLGIPQYRGTQYQGCLCTPGSLARTIRFLNAQKPDCADALCEGNNDEHKCTVEFGTEKNKDCTCFQLFKDMEGERPFSDAEIDAQQTFIDNLINDKSEGCVEGFTNSTVLTIETTGNFISLYFEPDVFPEMFENGNSQWRIVDITGFAKEWLVRFHPSETIAGTSTDGRVTFDFDESIQAIERVSIEAPLPFEADGSCPTTIKIAVDAACAGNLPAEPEIAEPNRCRGWTISR</sequence>
<accession>A0A9P1GZ21</accession>
<name>A0A9P1GZ21_9PEZI</name>
<dbReference type="Proteomes" id="UP000838763">
    <property type="component" value="Unassembled WGS sequence"/>
</dbReference>
<dbReference type="EMBL" id="CALLCH030000008">
    <property type="protein sequence ID" value="CAI4213503.1"/>
    <property type="molecule type" value="Genomic_DNA"/>
</dbReference>
<evidence type="ECO:0000313" key="3">
    <source>
        <dbReference type="Proteomes" id="UP000838763"/>
    </source>
</evidence>
<protein>
    <submittedName>
        <fullName evidence="2">Uncharacterized protein</fullName>
    </submittedName>
</protein>
<feature type="chain" id="PRO_5040191113" evidence="1">
    <location>
        <begin position="19"/>
        <end position="357"/>
    </location>
</feature>
<dbReference type="AlphaFoldDB" id="A0A9P1GZ21"/>
<feature type="signal peptide" evidence="1">
    <location>
        <begin position="1"/>
        <end position="18"/>
    </location>
</feature>
<evidence type="ECO:0000256" key="1">
    <source>
        <dbReference type="SAM" id="SignalP"/>
    </source>
</evidence>
<evidence type="ECO:0000313" key="2">
    <source>
        <dbReference type="EMBL" id="CAI4213503.1"/>
    </source>
</evidence>
<proteinExistence type="predicted"/>
<reference evidence="2" key="1">
    <citation type="submission" date="2022-11" db="EMBL/GenBank/DDBJ databases">
        <authorList>
            <person name="Scott C."/>
            <person name="Bruce N."/>
        </authorList>
    </citation>
    <scope>NUCLEOTIDE SEQUENCE</scope>
</reference>
<keyword evidence="1" id="KW-0732">Signal</keyword>